<dbReference type="AlphaFoldDB" id="A0A024GX92"/>
<comment type="caution">
    <text evidence="8">The sequence shown here is derived from an EMBL/GenBank/DDBJ whole genome shotgun (WGS) entry which is preliminary data.</text>
</comment>
<evidence type="ECO:0000256" key="3">
    <source>
        <dbReference type="ARBA" id="ARBA00022729"/>
    </source>
</evidence>
<dbReference type="STRING" id="861266.ARTSIC4J27_18"/>
<dbReference type="CDD" id="cd13530">
    <property type="entry name" value="PBP2_peptides_like"/>
    <property type="match status" value="1"/>
</dbReference>
<evidence type="ECO:0000256" key="5">
    <source>
        <dbReference type="SAM" id="SignalP"/>
    </source>
</evidence>
<dbReference type="SUPFAM" id="SSF53850">
    <property type="entry name" value="Periplasmic binding protein-like II"/>
    <property type="match status" value="1"/>
</dbReference>
<proteinExistence type="inferred from homology"/>
<feature type="domain" description="Ionotropic glutamate receptor C-terminal" evidence="7">
    <location>
        <begin position="59"/>
        <end position="277"/>
    </location>
</feature>
<dbReference type="GO" id="GO:0016020">
    <property type="term" value="C:membrane"/>
    <property type="evidence" value="ECO:0007669"/>
    <property type="project" value="InterPro"/>
</dbReference>
<feature type="chain" id="PRO_5039365232" evidence="5">
    <location>
        <begin position="38"/>
        <end position="300"/>
    </location>
</feature>
<feature type="signal peptide" evidence="5">
    <location>
        <begin position="1"/>
        <end position="37"/>
    </location>
</feature>
<dbReference type="Gene3D" id="3.40.190.10">
    <property type="entry name" value="Periplasmic binding protein-like II"/>
    <property type="match status" value="2"/>
</dbReference>
<evidence type="ECO:0000256" key="1">
    <source>
        <dbReference type="ARBA" id="ARBA00004196"/>
    </source>
</evidence>
<sequence length="300" mass="31564">MTAPFPEIGKPMRTRSKKFRLGLVMAAAAVLASLATACGGSPSTAPSADNPYALIQPGTVRVASVGDLKPYAFADAQGNYTGFDVELFKDVAKRAGVDNVVFTGQDFSAILPAVANGQFDVGVAAIGITDKRKETVDFSNGYLAGYLTVLTTKNSGIKGVDGLNGKRLGVVQGTLQEAYAVKNFPTASLVRFPDNNSAIAAVNNGSADAHFLDYETAQDYTEQHGLVSVADIPSFDAPAGFAIAKDKTALKEALNKALAEAMEDGTWKTLYQKWFPGSPMPEQYLPKAEQTATPAPTAAK</sequence>
<dbReference type="SMART" id="SM00062">
    <property type="entry name" value="PBPb"/>
    <property type="match status" value="1"/>
</dbReference>
<dbReference type="PROSITE" id="PS01039">
    <property type="entry name" value="SBP_BACTERIAL_3"/>
    <property type="match status" value="1"/>
</dbReference>
<reference evidence="9" key="1">
    <citation type="journal article" date="2014" name="Genome Announc.">
        <title>Genome Sequence of Arthrobacter siccitolerans 4J27, a Xeroprotectant-Producing Desiccation-Tolerant Microorganism.</title>
        <authorList>
            <person name="Manzanera M."/>
            <person name="Santa-Cruz-Calvo L."/>
            <person name="Vilchez J.I."/>
            <person name="Garcia-Fontana C."/>
            <person name="Silva-Castro G.A."/>
            <person name="Calvo C."/>
            <person name="Gonzalez-Lopez J."/>
        </authorList>
    </citation>
    <scope>NUCLEOTIDE SEQUENCE [LARGE SCALE GENOMIC DNA]</scope>
    <source>
        <strain evidence="9">4J27</strain>
    </source>
</reference>
<protein>
    <submittedName>
        <fullName evidence="8">Bacterial extracellular solute-binding s, 3 family protein</fullName>
    </submittedName>
</protein>
<comment type="subcellular location">
    <subcellularLocation>
        <location evidence="1">Cell envelope</location>
    </subcellularLocation>
</comment>
<evidence type="ECO:0000313" key="8">
    <source>
        <dbReference type="EMBL" id="CCQ44096.1"/>
    </source>
</evidence>
<name>A0A024GX92_9MICC</name>
<evidence type="ECO:0000259" key="7">
    <source>
        <dbReference type="SMART" id="SM00079"/>
    </source>
</evidence>
<organism evidence="8 9">
    <name type="scientific">Pseudarthrobacter siccitolerans</name>
    <dbReference type="NCBI Taxonomy" id="861266"/>
    <lineage>
        <taxon>Bacteria</taxon>
        <taxon>Bacillati</taxon>
        <taxon>Actinomycetota</taxon>
        <taxon>Actinomycetes</taxon>
        <taxon>Micrococcales</taxon>
        <taxon>Micrococcaceae</taxon>
        <taxon>Pseudarthrobacter</taxon>
    </lineage>
</organism>
<keyword evidence="9" id="KW-1185">Reference proteome</keyword>
<dbReference type="Proteomes" id="UP000035722">
    <property type="component" value="Unassembled WGS sequence"/>
</dbReference>
<dbReference type="InterPro" id="IPR018313">
    <property type="entry name" value="SBP_3_CS"/>
</dbReference>
<evidence type="ECO:0000313" key="9">
    <source>
        <dbReference type="Proteomes" id="UP000035722"/>
    </source>
</evidence>
<dbReference type="PANTHER" id="PTHR35936:SF17">
    <property type="entry name" value="ARGININE-BINDING EXTRACELLULAR PROTEIN ARTP"/>
    <property type="match status" value="1"/>
</dbReference>
<dbReference type="SMART" id="SM00079">
    <property type="entry name" value="PBPe"/>
    <property type="match status" value="1"/>
</dbReference>
<feature type="domain" description="Solute-binding protein family 3/N-terminal" evidence="6">
    <location>
        <begin position="59"/>
        <end position="278"/>
    </location>
</feature>
<evidence type="ECO:0000256" key="4">
    <source>
        <dbReference type="RuleBase" id="RU003744"/>
    </source>
</evidence>
<evidence type="ECO:0000256" key="2">
    <source>
        <dbReference type="ARBA" id="ARBA00010333"/>
    </source>
</evidence>
<dbReference type="GO" id="GO:0015276">
    <property type="term" value="F:ligand-gated monoatomic ion channel activity"/>
    <property type="evidence" value="ECO:0007669"/>
    <property type="project" value="InterPro"/>
</dbReference>
<dbReference type="InterPro" id="IPR001320">
    <property type="entry name" value="Iontro_rcpt_C"/>
</dbReference>
<dbReference type="EMBL" id="CAQI01000024">
    <property type="protein sequence ID" value="CCQ44096.1"/>
    <property type="molecule type" value="Genomic_DNA"/>
</dbReference>
<evidence type="ECO:0000259" key="6">
    <source>
        <dbReference type="SMART" id="SM00062"/>
    </source>
</evidence>
<dbReference type="InterPro" id="IPR001638">
    <property type="entry name" value="Solute-binding_3/MltF_N"/>
</dbReference>
<dbReference type="Pfam" id="PF00497">
    <property type="entry name" value="SBP_bac_3"/>
    <property type="match status" value="1"/>
</dbReference>
<accession>A0A024GX92</accession>
<keyword evidence="3 5" id="KW-0732">Signal</keyword>
<gene>
    <name evidence="8" type="primary">glnH</name>
    <name evidence="8" type="ORF">ARTSIC4J27_18</name>
</gene>
<comment type="similarity">
    <text evidence="2 4">Belongs to the bacterial solute-binding protein 3 family.</text>
</comment>
<dbReference type="PANTHER" id="PTHR35936">
    <property type="entry name" value="MEMBRANE-BOUND LYTIC MUREIN TRANSGLYCOSYLASE F"/>
    <property type="match status" value="1"/>
</dbReference>
<dbReference type="GO" id="GO:0030313">
    <property type="term" value="C:cell envelope"/>
    <property type="evidence" value="ECO:0007669"/>
    <property type="project" value="UniProtKB-SubCell"/>
</dbReference>